<keyword evidence="7" id="KW-0406">Ion transport</keyword>
<feature type="region of interest" description="Disordered" evidence="9">
    <location>
        <begin position="302"/>
        <end position="335"/>
    </location>
</feature>
<sequence>MHAETHLDQSITGRFKFAIALTALTLVAEVAGGIWTNSLALLSDAAHVFLDLFALVLSLAAIRLAAYPASDTRTFGWHRTEVFASFINGATVFLMAIGIFYEAWERLRHPVEVKSLPMLAIAAVGLVMNLFAASALHSHSHDDLNVHSAFLHVIGDAAASVGVIIGGAVMYYTSWYLLDALISAGIGCVIFWGSWRVIRESSHILMEGVPRGMSTQAVAAAMGEVEGVNAVHHLNIWTICSHILALSAHVDVKPEYKERQADVLRRLEEILFERYHISHTTLQAECTRCVEAPPVIKELRHRPRHGQHHDHHHGHGHGHGHDHHGHGHCGHDHDH</sequence>
<keyword evidence="6 10" id="KW-1133">Transmembrane helix</keyword>
<evidence type="ECO:0000256" key="5">
    <source>
        <dbReference type="ARBA" id="ARBA00022906"/>
    </source>
</evidence>
<dbReference type="PANTHER" id="PTHR11562">
    <property type="entry name" value="CATION EFFLUX PROTEIN/ ZINC TRANSPORTER"/>
    <property type="match status" value="1"/>
</dbReference>
<dbReference type="EMBL" id="DSOV01000007">
    <property type="protein sequence ID" value="HEN41197.1"/>
    <property type="molecule type" value="Genomic_DNA"/>
</dbReference>
<dbReference type="GO" id="GO:0005886">
    <property type="term" value="C:plasma membrane"/>
    <property type="evidence" value="ECO:0007669"/>
    <property type="project" value="TreeGrafter"/>
</dbReference>
<dbReference type="SUPFAM" id="SSF161111">
    <property type="entry name" value="Cation efflux protein transmembrane domain-like"/>
    <property type="match status" value="1"/>
</dbReference>
<keyword evidence="5" id="KW-0862">Zinc</keyword>
<dbReference type="PANTHER" id="PTHR11562:SF17">
    <property type="entry name" value="RE54080P-RELATED"/>
    <property type="match status" value="1"/>
</dbReference>
<feature type="transmembrane region" description="Helical" evidence="10">
    <location>
        <begin position="17"/>
        <end position="36"/>
    </location>
</feature>
<gene>
    <name evidence="13" type="ORF">ENQ87_02290</name>
</gene>
<evidence type="ECO:0000256" key="3">
    <source>
        <dbReference type="ARBA" id="ARBA00022448"/>
    </source>
</evidence>
<accession>A0A831UAY8</accession>
<evidence type="ECO:0000256" key="9">
    <source>
        <dbReference type="SAM" id="MobiDB-lite"/>
    </source>
</evidence>
<dbReference type="InterPro" id="IPR050681">
    <property type="entry name" value="CDF/SLC30A"/>
</dbReference>
<keyword evidence="8 10" id="KW-0472">Membrane</keyword>
<evidence type="ECO:0000256" key="6">
    <source>
        <dbReference type="ARBA" id="ARBA00022989"/>
    </source>
</evidence>
<feature type="transmembrane region" description="Helical" evidence="10">
    <location>
        <begin position="82"/>
        <end position="104"/>
    </location>
</feature>
<evidence type="ECO:0000256" key="8">
    <source>
        <dbReference type="ARBA" id="ARBA00023136"/>
    </source>
</evidence>
<keyword evidence="5" id="KW-0864">Zinc transport</keyword>
<reference evidence="13" key="1">
    <citation type="journal article" date="2020" name="mSystems">
        <title>Genome- and Community-Level Interaction Insights into Carbon Utilization and Element Cycling Functions of Hydrothermarchaeota in Hydrothermal Sediment.</title>
        <authorList>
            <person name="Zhou Z."/>
            <person name="Liu Y."/>
            <person name="Xu W."/>
            <person name="Pan J."/>
            <person name="Luo Z.H."/>
            <person name="Li M."/>
        </authorList>
    </citation>
    <scope>NUCLEOTIDE SEQUENCE [LARGE SCALE GENOMIC DNA]</scope>
    <source>
        <strain evidence="13">SpSt-349</strain>
    </source>
</reference>
<dbReference type="SUPFAM" id="SSF160240">
    <property type="entry name" value="Cation efflux protein cytoplasmic domain-like"/>
    <property type="match status" value="1"/>
</dbReference>
<protein>
    <submittedName>
        <fullName evidence="13">Cation transporter</fullName>
    </submittedName>
</protein>
<evidence type="ECO:0000256" key="10">
    <source>
        <dbReference type="SAM" id="Phobius"/>
    </source>
</evidence>
<feature type="compositionally biased region" description="Basic residues" evidence="9">
    <location>
        <begin position="302"/>
        <end position="328"/>
    </location>
</feature>
<dbReference type="InterPro" id="IPR058533">
    <property type="entry name" value="Cation_efflux_TM"/>
</dbReference>
<dbReference type="InterPro" id="IPR002524">
    <property type="entry name" value="Cation_efflux"/>
</dbReference>
<comment type="similarity">
    <text evidence="2">Belongs to the cation diffusion facilitator (CDF) transporter (TC 2.A.4) family. SLC30A subfamily.</text>
</comment>
<dbReference type="InterPro" id="IPR036837">
    <property type="entry name" value="Cation_efflux_CTD_sf"/>
</dbReference>
<dbReference type="Pfam" id="PF01545">
    <property type="entry name" value="Cation_efflux"/>
    <property type="match status" value="1"/>
</dbReference>
<evidence type="ECO:0000256" key="2">
    <source>
        <dbReference type="ARBA" id="ARBA00008873"/>
    </source>
</evidence>
<evidence type="ECO:0000259" key="11">
    <source>
        <dbReference type="Pfam" id="PF01545"/>
    </source>
</evidence>
<dbReference type="InterPro" id="IPR027470">
    <property type="entry name" value="Cation_efflux_CTD"/>
</dbReference>
<evidence type="ECO:0000259" key="12">
    <source>
        <dbReference type="Pfam" id="PF16916"/>
    </source>
</evidence>
<evidence type="ECO:0000256" key="4">
    <source>
        <dbReference type="ARBA" id="ARBA00022692"/>
    </source>
</evidence>
<dbReference type="Gene3D" id="1.20.1510.10">
    <property type="entry name" value="Cation efflux protein transmembrane domain"/>
    <property type="match status" value="1"/>
</dbReference>
<dbReference type="Pfam" id="PF16916">
    <property type="entry name" value="ZT_dimer"/>
    <property type="match status" value="1"/>
</dbReference>
<feature type="transmembrane region" description="Helical" evidence="10">
    <location>
        <begin position="149"/>
        <end position="169"/>
    </location>
</feature>
<comment type="caution">
    <text evidence="13">The sequence shown here is derived from an EMBL/GenBank/DDBJ whole genome shotgun (WGS) entry which is preliminary data.</text>
</comment>
<feature type="transmembrane region" description="Helical" evidence="10">
    <location>
        <begin position="116"/>
        <end position="137"/>
    </location>
</feature>
<name>A0A831UAY8_GEOME</name>
<evidence type="ECO:0000256" key="7">
    <source>
        <dbReference type="ARBA" id="ARBA00023065"/>
    </source>
</evidence>
<feature type="transmembrane region" description="Helical" evidence="10">
    <location>
        <begin position="48"/>
        <end position="70"/>
    </location>
</feature>
<keyword evidence="3" id="KW-0813">Transport</keyword>
<evidence type="ECO:0000313" key="13">
    <source>
        <dbReference type="EMBL" id="HEN41197.1"/>
    </source>
</evidence>
<dbReference type="GO" id="GO:0005385">
    <property type="term" value="F:zinc ion transmembrane transporter activity"/>
    <property type="evidence" value="ECO:0007669"/>
    <property type="project" value="TreeGrafter"/>
</dbReference>
<evidence type="ECO:0000256" key="1">
    <source>
        <dbReference type="ARBA" id="ARBA00004141"/>
    </source>
</evidence>
<feature type="domain" description="Cation efflux protein transmembrane" evidence="11">
    <location>
        <begin position="17"/>
        <end position="206"/>
    </location>
</feature>
<feature type="transmembrane region" description="Helical" evidence="10">
    <location>
        <begin position="176"/>
        <end position="195"/>
    </location>
</feature>
<keyword evidence="4 10" id="KW-0812">Transmembrane</keyword>
<proteinExistence type="inferred from homology"/>
<organism evidence="13">
    <name type="scientific">Geobacter metallireducens</name>
    <dbReference type="NCBI Taxonomy" id="28232"/>
    <lineage>
        <taxon>Bacteria</taxon>
        <taxon>Pseudomonadati</taxon>
        <taxon>Thermodesulfobacteriota</taxon>
        <taxon>Desulfuromonadia</taxon>
        <taxon>Geobacterales</taxon>
        <taxon>Geobacteraceae</taxon>
        <taxon>Geobacter</taxon>
    </lineage>
</organism>
<dbReference type="NCBIfam" id="TIGR01297">
    <property type="entry name" value="CDF"/>
    <property type="match status" value="1"/>
</dbReference>
<feature type="domain" description="Cation efflux protein cytoplasmic" evidence="12">
    <location>
        <begin position="212"/>
        <end position="285"/>
    </location>
</feature>
<dbReference type="AlphaFoldDB" id="A0A831UAY8"/>
<dbReference type="InterPro" id="IPR027469">
    <property type="entry name" value="Cation_efflux_TMD_sf"/>
</dbReference>
<comment type="subcellular location">
    <subcellularLocation>
        <location evidence="1">Membrane</location>
        <topology evidence="1">Multi-pass membrane protein</topology>
    </subcellularLocation>
</comment>